<comment type="caution">
    <text evidence="2">The sequence shown here is derived from an EMBL/GenBank/DDBJ whole genome shotgun (WGS) entry which is preliminary data.</text>
</comment>
<dbReference type="Pfam" id="PF00534">
    <property type="entry name" value="Glycos_transf_1"/>
    <property type="match status" value="1"/>
</dbReference>
<dbReference type="Gene3D" id="3.40.50.2000">
    <property type="entry name" value="Glycogen Phosphorylase B"/>
    <property type="match status" value="1"/>
</dbReference>
<feature type="domain" description="Glycosyl transferase family 1" evidence="1">
    <location>
        <begin position="206"/>
        <end position="347"/>
    </location>
</feature>
<dbReference type="CDD" id="cd03809">
    <property type="entry name" value="GT4_MtfB-like"/>
    <property type="match status" value="1"/>
</dbReference>
<evidence type="ECO:0000313" key="3">
    <source>
        <dbReference type="Proteomes" id="UP000717752"/>
    </source>
</evidence>
<evidence type="ECO:0000259" key="1">
    <source>
        <dbReference type="Pfam" id="PF00534"/>
    </source>
</evidence>
<evidence type="ECO:0000313" key="2">
    <source>
        <dbReference type="EMBL" id="MBW9051544.1"/>
    </source>
</evidence>
<dbReference type="PANTHER" id="PTHR46401">
    <property type="entry name" value="GLYCOSYLTRANSFERASE WBBK-RELATED"/>
    <property type="match status" value="1"/>
</dbReference>
<protein>
    <submittedName>
        <fullName evidence="2">Glycosyltransferase family 4 protein</fullName>
    </submittedName>
</protein>
<keyword evidence="3" id="KW-1185">Reference proteome</keyword>
<name>A0ABS7GNN8_9HYPH</name>
<sequence length="390" mass="43939">MITIAFTMISGHNWTGGYNYLLNLVTLLARYRKDEICPIVFFGTDVKEDEVAPFGSLDGVTVIRHPLFNKSRSLRSLILSLATGTDRSIRAVFNKHHIDVVFEVAQFFGFSLGLPAIAWFPDFQHRYLPHLFSRFGYWKRDIGFRLQIMAHRSIMLSSEDSKLSCEHFYPAARGRTHVVRFAVPPKGKIDYSVARAIADKYGLPEHYVFLPNQFWKHKNHLLVLEALKILRERGREITIAASGNQSDPRDPAYFPSLKAAIEEDGLEQNFRLLGLIPYQDLAPLGIASVGLLNPSLFEGWSTTVEEALSWGVPLILSDLNVNREQAGEAATYFNRYDAHSLADALAAVRPHTAAMIDTSGDLALAMSNERVLRFVSDFTSLVRHTCNQVQ</sequence>
<dbReference type="Proteomes" id="UP000717752">
    <property type="component" value="Unassembled WGS sequence"/>
</dbReference>
<gene>
    <name evidence="2" type="ORF">JNB85_03830</name>
</gene>
<reference evidence="2 3" key="1">
    <citation type="journal article" date="2021" name="MBio">
        <title>Poor Competitiveness of Bradyrhizobium in Pigeon Pea Root Colonization in Indian Soils.</title>
        <authorList>
            <person name="Chalasani D."/>
            <person name="Basu A."/>
            <person name="Pullabhotla S.V.S.R.N."/>
            <person name="Jorrin B."/>
            <person name="Neal A.L."/>
            <person name="Poole P.S."/>
            <person name="Podile A.R."/>
            <person name="Tkacz A."/>
        </authorList>
    </citation>
    <scope>NUCLEOTIDE SEQUENCE [LARGE SCALE GENOMIC DNA]</scope>
    <source>
        <strain evidence="2 3">HU56</strain>
    </source>
</reference>
<organism evidence="2 3">
    <name type="scientific">Rhizobium mesosinicum</name>
    <dbReference type="NCBI Taxonomy" id="335017"/>
    <lineage>
        <taxon>Bacteria</taxon>
        <taxon>Pseudomonadati</taxon>
        <taxon>Pseudomonadota</taxon>
        <taxon>Alphaproteobacteria</taxon>
        <taxon>Hyphomicrobiales</taxon>
        <taxon>Rhizobiaceae</taxon>
        <taxon>Rhizobium/Agrobacterium group</taxon>
        <taxon>Rhizobium</taxon>
    </lineage>
</organism>
<dbReference type="EMBL" id="JAEUAK010000001">
    <property type="protein sequence ID" value="MBW9051544.1"/>
    <property type="molecule type" value="Genomic_DNA"/>
</dbReference>
<dbReference type="InterPro" id="IPR001296">
    <property type="entry name" value="Glyco_trans_1"/>
</dbReference>
<dbReference type="SUPFAM" id="SSF53756">
    <property type="entry name" value="UDP-Glycosyltransferase/glycogen phosphorylase"/>
    <property type="match status" value="1"/>
</dbReference>
<accession>A0ABS7GNN8</accession>
<dbReference type="PANTHER" id="PTHR46401:SF8">
    <property type="entry name" value="BLL6006 PROTEIN"/>
    <property type="match status" value="1"/>
</dbReference>
<dbReference type="RefSeq" id="WP_220333048.1">
    <property type="nucleotide sequence ID" value="NZ_JAEUAK010000001.1"/>
</dbReference>
<proteinExistence type="predicted"/>